<reference evidence="1" key="2">
    <citation type="submission" date="2025-08" db="UniProtKB">
        <authorList>
            <consortium name="Ensembl"/>
        </authorList>
    </citation>
    <scope>IDENTIFICATION</scope>
</reference>
<evidence type="ECO:0000313" key="1">
    <source>
        <dbReference type="Ensembl" id="ENSMUNP00000022084.2"/>
    </source>
</evidence>
<keyword evidence="2" id="KW-1185">Reference proteome</keyword>
<evidence type="ECO:0000313" key="2">
    <source>
        <dbReference type="Proteomes" id="UP000694405"/>
    </source>
</evidence>
<dbReference type="Proteomes" id="UP000694405">
    <property type="component" value="Chromosome 3"/>
</dbReference>
<name>A0A8C6K4F3_MELUD</name>
<dbReference type="AlphaFoldDB" id="A0A8C6K4F3"/>
<accession>A0A8C6K4F3</accession>
<accession>A0A8V5G203</accession>
<reference evidence="1" key="1">
    <citation type="submission" date="2020-03" db="EMBL/GenBank/DDBJ databases">
        <title>Melopsittacus undulatus (budgerigar) genome, bMelUnd1, maternal haplotype with Z.</title>
        <authorList>
            <person name="Gedman G."/>
            <person name="Mountcastle J."/>
            <person name="Haase B."/>
            <person name="Formenti G."/>
            <person name="Wright T."/>
            <person name="Apodaca J."/>
            <person name="Pelan S."/>
            <person name="Chow W."/>
            <person name="Rhie A."/>
            <person name="Howe K."/>
            <person name="Fedrigo O."/>
            <person name="Jarvis E.D."/>
        </authorList>
    </citation>
    <scope>NUCLEOTIDE SEQUENCE [LARGE SCALE GENOMIC DNA]</scope>
</reference>
<dbReference type="Ensembl" id="ENSMUNT00000025195.2">
    <property type="protein sequence ID" value="ENSMUNP00000022084.2"/>
    <property type="gene ID" value="ENSMUNG00000016625.2"/>
</dbReference>
<proteinExistence type="predicted"/>
<sequence>MSKCIEKMLSIIRDISTCAKNTSTLCFQVQCQPSVNHTACSAEGKITLWGKESGLRSTFRIRI</sequence>
<organism evidence="1 2">
    <name type="scientific">Melopsittacus undulatus</name>
    <name type="common">Budgerigar</name>
    <name type="synonym">Psittacus undulatus</name>
    <dbReference type="NCBI Taxonomy" id="13146"/>
    <lineage>
        <taxon>Eukaryota</taxon>
        <taxon>Metazoa</taxon>
        <taxon>Chordata</taxon>
        <taxon>Craniata</taxon>
        <taxon>Vertebrata</taxon>
        <taxon>Euteleostomi</taxon>
        <taxon>Archelosauria</taxon>
        <taxon>Archosauria</taxon>
        <taxon>Dinosauria</taxon>
        <taxon>Saurischia</taxon>
        <taxon>Theropoda</taxon>
        <taxon>Coelurosauria</taxon>
        <taxon>Aves</taxon>
        <taxon>Neognathae</taxon>
        <taxon>Neoaves</taxon>
        <taxon>Telluraves</taxon>
        <taxon>Australaves</taxon>
        <taxon>Psittaciformes</taxon>
        <taxon>Psittaculidae</taxon>
        <taxon>Melopsittacus</taxon>
    </lineage>
</organism>
<protein>
    <submittedName>
        <fullName evidence="1">Uncharacterized protein</fullName>
    </submittedName>
</protein>
<reference evidence="1" key="3">
    <citation type="submission" date="2025-09" db="UniProtKB">
        <authorList>
            <consortium name="Ensembl"/>
        </authorList>
    </citation>
    <scope>IDENTIFICATION</scope>
</reference>